<dbReference type="Pfam" id="PF01243">
    <property type="entry name" value="PNPOx_N"/>
    <property type="match status" value="1"/>
</dbReference>
<dbReference type="HAMAP" id="MF_01629">
    <property type="entry name" value="PdxH"/>
    <property type="match status" value="1"/>
</dbReference>
<comment type="subunit">
    <text evidence="4">Homodimer.</text>
</comment>
<evidence type="ECO:0000313" key="13">
    <source>
        <dbReference type="EMBL" id="QOY92157.1"/>
    </source>
</evidence>
<dbReference type="GO" id="GO:0008615">
    <property type="term" value="P:pyridoxine biosynthetic process"/>
    <property type="evidence" value="ECO:0007669"/>
    <property type="project" value="UniProtKB-UniRule"/>
</dbReference>
<sequence>MSAELARLRVDYAGQDLDERTVHPDPFQQFRTWLDQALASNLKEPNAMALATATREGVPSCRMVLLKGFDPRGFVFFTNYSSSKGLELEQNPRAALTFYWAELERQVRVTGPVERVSARESDDYFAVRPPLARLGAAASPQSQVIPGRAWLKQRVESLQALHSDGDIPRPDDWGGYRVCPASFEFWQGRRNRLHDRILYTGEATAWSIVRLSP</sequence>
<dbReference type="NCBIfam" id="TIGR00558">
    <property type="entry name" value="pdxH"/>
    <property type="match status" value="1"/>
</dbReference>
<dbReference type="Proteomes" id="UP000593892">
    <property type="component" value="Chromosome"/>
</dbReference>
<evidence type="ECO:0000256" key="9">
    <source>
        <dbReference type="NCBIfam" id="TIGR00558"/>
    </source>
</evidence>
<dbReference type="InterPro" id="IPR011576">
    <property type="entry name" value="Pyridox_Oxase_N"/>
</dbReference>
<dbReference type="PANTHER" id="PTHR10851:SF0">
    <property type="entry name" value="PYRIDOXINE-5'-PHOSPHATE OXIDASE"/>
    <property type="match status" value="1"/>
</dbReference>
<dbReference type="InterPro" id="IPR019740">
    <property type="entry name" value="Pyridox_Oxase_CS"/>
</dbReference>
<comment type="cofactor">
    <cofactor evidence="10">
        <name>FMN</name>
        <dbReference type="ChEBI" id="CHEBI:58210"/>
    </cofactor>
    <text evidence="10">Binds 1 FMN per subunit.</text>
</comment>
<feature type="binding site" evidence="10">
    <location>
        <begin position="62"/>
        <end position="67"/>
    </location>
    <ligand>
        <name>FMN</name>
        <dbReference type="ChEBI" id="CHEBI:58210"/>
    </ligand>
</feature>
<dbReference type="PROSITE" id="PS01064">
    <property type="entry name" value="PYRIDOX_OXIDASE"/>
    <property type="match status" value="1"/>
</dbReference>
<dbReference type="Gene3D" id="2.30.110.10">
    <property type="entry name" value="Electron Transport, Fmn-binding Protein, Chain A"/>
    <property type="match status" value="1"/>
</dbReference>
<name>A0A7S7NYL0_PALFE</name>
<dbReference type="EC" id="1.4.3.5" evidence="9"/>
<feature type="binding site" evidence="10">
    <location>
        <position position="84"/>
    </location>
    <ligand>
        <name>FMN</name>
        <dbReference type="ChEBI" id="CHEBI:58210"/>
    </ligand>
</feature>
<dbReference type="InterPro" id="IPR019576">
    <property type="entry name" value="Pyridoxamine_oxidase_dimer_C"/>
</dbReference>
<evidence type="ECO:0000256" key="8">
    <source>
        <dbReference type="ARBA" id="ARBA00023096"/>
    </source>
</evidence>
<evidence type="ECO:0000256" key="10">
    <source>
        <dbReference type="PIRSR" id="PIRSR000190-2"/>
    </source>
</evidence>
<reference evidence="13 14" key="1">
    <citation type="submission" date="2020-10" db="EMBL/GenBank/DDBJ databases">
        <title>Complete genome sequence of Paludibaculum fermentans P105T, a facultatively anaerobic acidobacterium capable of dissimilatory Fe(III) reduction.</title>
        <authorList>
            <person name="Dedysh S.N."/>
            <person name="Beletsky A.V."/>
            <person name="Kulichevskaya I.S."/>
            <person name="Mardanov A.V."/>
            <person name="Ravin N.V."/>
        </authorList>
    </citation>
    <scope>NUCLEOTIDE SEQUENCE [LARGE SCALE GENOMIC DNA]</scope>
    <source>
        <strain evidence="13 14">P105</strain>
    </source>
</reference>
<feature type="binding site" evidence="10">
    <location>
        <position position="196"/>
    </location>
    <ligand>
        <name>FMN</name>
        <dbReference type="ChEBI" id="CHEBI:58210"/>
    </ligand>
</feature>
<keyword evidence="8" id="KW-0664">Pyridoxine biosynthesis</keyword>
<dbReference type="PIRSF" id="PIRSF000190">
    <property type="entry name" value="Pyd_amn-ph_oxd"/>
    <property type="match status" value="1"/>
</dbReference>
<keyword evidence="7 13" id="KW-0560">Oxidoreductase</keyword>
<organism evidence="13 14">
    <name type="scientific">Paludibaculum fermentans</name>
    <dbReference type="NCBI Taxonomy" id="1473598"/>
    <lineage>
        <taxon>Bacteria</taxon>
        <taxon>Pseudomonadati</taxon>
        <taxon>Acidobacteriota</taxon>
        <taxon>Terriglobia</taxon>
        <taxon>Bryobacterales</taxon>
        <taxon>Bryobacteraceae</taxon>
        <taxon>Paludibaculum</taxon>
    </lineage>
</organism>
<dbReference type="KEGG" id="pfer:IRI77_27335"/>
<evidence type="ECO:0000256" key="3">
    <source>
        <dbReference type="ARBA" id="ARBA00007301"/>
    </source>
</evidence>
<keyword evidence="6 10" id="KW-0288">FMN</keyword>
<feature type="binding site" evidence="10">
    <location>
        <position position="186"/>
    </location>
    <ligand>
        <name>FMN</name>
        <dbReference type="ChEBI" id="CHEBI:58210"/>
    </ligand>
</feature>
<feature type="domain" description="Pyridoxine 5'-phosphate oxidase dimerisation C-terminal" evidence="12">
    <location>
        <begin position="173"/>
        <end position="213"/>
    </location>
</feature>
<comment type="similarity">
    <text evidence="3">Belongs to the pyridoxamine 5'-phosphate oxidase family.</text>
</comment>
<evidence type="ECO:0000256" key="7">
    <source>
        <dbReference type="ARBA" id="ARBA00023002"/>
    </source>
</evidence>
<dbReference type="InterPro" id="IPR012349">
    <property type="entry name" value="Split_barrel_FMN-bd"/>
</dbReference>
<dbReference type="FunFam" id="2.30.110.10:FF:000005">
    <property type="entry name" value="NAD(P)H-hydrate epimerase"/>
    <property type="match status" value="1"/>
</dbReference>
<evidence type="ECO:0000256" key="5">
    <source>
        <dbReference type="ARBA" id="ARBA00022630"/>
    </source>
</evidence>
<feature type="binding site" evidence="10">
    <location>
        <position position="106"/>
    </location>
    <ligand>
        <name>FMN</name>
        <dbReference type="ChEBI" id="CHEBI:58210"/>
    </ligand>
</feature>
<feature type="domain" description="Pyridoxamine 5'-phosphate oxidase N-terminal" evidence="11">
    <location>
        <begin position="34"/>
        <end position="160"/>
    </location>
</feature>
<dbReference type="NCBIfam" id="NF004231">
    <property type="entry name" value="PRK05679.1"/>
    <property type="match status" value="1"/>
</dbReference>
<keyword evidence="14" id="KW-1185">Reference proteome</keyword>
<comment type="pathway">
    <text evidence="2">Cofactor metabolism; pyridoxal 5'-phosphate salvage; pyridoxal 5'-phosphate from pyridoxine 5'-phosphate: step 1/1.</text>
</comment>
<protein>
    <recommendedName>
        <fullName evidence="9">Pyridoxamine 5'-phosphate oxidase</fullName>
        <ecNumber evidence="9">1.4.3.5</ecNumber>
    </recommendedName>
</protein>
<evidence type="ECO:0000256" key="1">
    <source>
        <dbReference type="ARBA" id="ARBA00004738"/>
    </source>
</evidence>
<evidence type="ECO:0000259" key="11">
    <source>
        <dbReference type="Pfam" id="PF01243"/>
    </source>
</evidence>
<feature type="binding site" evidence="10">
    <location>
        <begin position="141"/>
        <end position="142"/>
    </location>
    <ligand>
        <name>FMN</name>
        <dbReference type="ChEBI" id="CHEBI:58210"/>
    </ligand>
</feature>
<dbReference type="EMBL" id="CP063849">
    <property type="protein sequence ID" value="QOY92157.1"/>
    <property type="molecule type" value="Genomic_DNA"/>
</dbReference>
<gene>
    <name evidence="13" type="primary">pdxH</name>
    <name evidence="13" type="ORF">IRI77_27335</name>
</gene>
<accession>A0A7S7NYL0</accession>
<dbReference type="SUPFAM" id="SSF50475">
    <property type="entry name" value="FMN-binding split barrel"/>
    <property type="match status" value="1"/>
</dbReference>
<dbReference type="Pfam" id="PF10590">
    <property type="entry name" value="PNP_phzG_C"/>
    <property type="match status" value="1"/>
</dbReference>
<keyword evidence="5" id="KW-0285">Flavoprotein</keyword>
<dbReference type="GO" id="GO:0004733">
    <property type="term" value="F:pyridoxamine phosphate oxidase activity"/>
    <property type="evidence" value="ECO:0007669"/>
    <property type="project" value="UniProtKB-UniRule"/>
</dbReference>
<comment type="pathway">
    <text evidence="1">Cofactor metabolism; pyridoxal 5'-phosphate salvage; pyridoxal 5'-phosphate from pyridoxamine 5'-phosphate: step 1/1.</text>
</comment>
<dbReference type="InterPro" id="IPR000659">
    <property type="entry name" value="Pyridox_Oxase"/>
</dbReference>
<dbReference type="GO" id="GO:0010181">
    <property type="term" value="F:FMN binding"/>
    <property type="evidence" value="ECO:0007669"/>
    <property type="project" value="UniProtKB-UniRule"/>
</dbReference>
<evidence type="ECO:0000259" key="12">
    <source>
        <dbReference type="Pfam" id="PF10590"/>
    </source>
</evidence>
<dbReference type="PANTHER" id="PTHR10851">
    <property type="entry name" value="PYRIDOXINE-5-PHOSPHATE OXIDASE"/>
    <property type="match status" value="1"/>
</dbReference>
<evidence type="ECO:0000256" key="6">
    <source>
        <dbReference type="ARBA" id="ARBA00022643"/>
    </source>
</evidence>
<evidence type="ECO:0000313" key="14">
    <source>
        <dbReference type="Proteomes" id="UP000593892"/>
    </source>
</evidence>
<evidence type="ECO:0000256" key="2">
    <source>
        <dbReference type="ARBA" id="ARBA00005037"/>
    </source>
</evidence>
<dbReference type="AlphaFoldDB" id="A0A7S7NYL0"/>
<evidence type="ECO:0000256" key="4">
    <source>
        <dbReference type="ARBA" id="ARBA00011738"/>
    </source>
</evidence>
<proteinExistence type="inferred from homology"/>
<feature type="binding site" evidence="10">
    <location>
        <begin position="77"/>
        <end position="78"/>
    </location>
    <ligand>
        <name>FMN</name>
        <dbReference type="ChEBI" id="CHEBI:58210"/>
    </ligand>
</feature>